<comment type="caution">
    <text evidence="1">The sequence shown here is derived from an EMBL/GenBank/DDBJ whole genome shotgun (WGS) entry which is preliminary data.</text>
</comment>
<protein>
    <submittedName>
        <fullName evidence="1">Uncharacterized protein</fullName>
    </submittedName>
</protein>
<accession>A0A9P3PQC9</accession>
<dbReference type="OrthoDB" id="2832228at2759"/>
<dbReference type="EMBL" id="BRPK01000007">
    <property type="protein sequence ID" value="GLB39846.1"/>
    <property type="molecule type" value="Genomic_DNA"/>
</dbReference>
<dbReference type="AlphaFoldDB" id="A0A9P3PQC9"/>
<reference evidence="1" key="1">
    <citation type="submission" date="2022-07" db="EMBL/GenBank/DDBJ databases">
        <title>The genome of Lyophyllum shimeji provides insight into the initial evolution of ectomycorrhizal fungal genome.</title>
        <authorList>
            <person name="Kobayashi Y."/>
            <person name="Shibata T."/>
            <person name="Hirakawa H."/>
            <person name="Shigenobu S."/>
            <person name="Nishiyama T."/>
            <person name="Yamada A."/>
            <person name="Hasebe M."/>
            <person name="Kawaguchi M."/>
        </authorList>
    </citation>
    <scope>NUCLEOTIDE SEQUENCE</scope>
    <source>
        <strain evidence="1">AT787</strain>
    </source>
</reference>
<dbReference type="Proteomes" id="UP001063166">
    <property type="component" value="Unassembled WGS sequence"/>
</dbReference>
<dbReference type="Gene3D" id="2.60.120.400">
    <property type="entry name" value="Calcium-mediated lectin"/>
    <property type="match status" value="1"/>
</dbReference>
<proteinExistence type="predicted"/>
<organism evidence="1 2">
    <name type="scientific">Lyophyllum shimeji</name>
    <name type="common">Hon-shimeji</name>
    <name type="synonym">Tricholoma shimeji</name>
    <dbReference type="NCBI Taxonomy" id="47721"/>
    <lineage>
        <taxon>Eukaryota</taxon>
        <taxon>Fungi</taxon>
        <taxon>Dikarya</taxon>
        <taxon>Basidiomycota</taxon>
        <taxon>Agaricomycotina</taxon>
        <taxon>Agaricomycetes</taxon>
        <taxon>Agaricomycetidae</taxon>
        <taxon>Agaricales</taxon>
        <taxon>Tricholomatineae</taxon>
        <taxon>Lyophyllaceae</taxon>
        <taxon>Lyophyllum</taxon>
    </lineage>
</organism>
<gene>
    <name evidence="1" type="ORF">LshimejAT787_0703560</name>
</gene>
<sequence>MSNVSSVELEPGFRGTVTGITRAGYSQRATVEIKKADGRTVASTTLVGKGENVPMTQEVNPALPAYAFGPFAEPMTVKVTIEFATDGQHFKRSKEVAPVTVIKKPDESSPQTYVVSTLLSEDSTDNDFNDCIISIFQYK</sequence>
<keyword evidence="2" id="KW-1185">Reference proteome</keyword>
<name>A0A9P3PQC9_LYOSH</name>
<evidence type="ECO:0000313" key="1">
    <source>
        <dbReference type="EMBL" id="GLB39846.1"/>
    </source>
</evidence>
<evidence type="ECO:0000313" key="2">
    <source>
        <dbReference type="Proteomes" id="UP001063166"/>
    </source>
</evidence>
<dbReference type="InterPro" id="IPR036684">
    <property type="entry name" value="Ca_lectin_sf"/>
</dbReference>